<evidence type="ECO:0000313" key="1">
    <source>
        <dbReference type="EMBL" id="KAI8020543.1"/>
    </source>
</evidence>
<reference evidence="1 2" key="1">
    <citation type="journal article" date="2022" name="Plant J.">
        <title>Chromosome-level genome of Camellia lanceoleosa provides a valuable resource for understanding genome evolution and self-incompatibility.</title>
        <authorList>
            <person name="Gong W."/>
            <person name="Xiao S."/>
            <person name="Wang L."/>
            <person name="Liao Z."/>
            <person name="Chang Y."/>
            <person name="Mo W."/>
            <person name="Hu G."/>
            <person name="Li W."/>
            <person name="Zhao G."/>
            <person name="Zhu H."/>
            <person name="Hu X."/>
            <person name="Ji K."/>
            <person name="Xiang X."/>
            <person name="Song Q."/>
            <person name="Yuan D."/>
            <person name="Jin S."/>
            <person name="Zhang L."/>
        </authorList>
    </citation>
    <scope>NUCLEOTIDE SEQUENCE [LARGE SCALE GENOMIC DNA]</scope>
    <source>
        <strain evidence="1">SQ_2022a</strain>
    </source>
</reference>
<accession>A0ACC0I5F4</accession>
<evidence type="ECO:0000313" key="2">
    <source>
        <dbReference type="Proteomes" id="UP001060215"/>
    </source>
</evidence>
<keyword evidence="2" id="KW-1185">Reference proteome</keyword>
<name>A0ACC0I5F4_9ERIC</name>
<protein>
    <submittedName>
        <fullName evidence="1">Leucine-rich repeat receptor-like serine/threonine/tyrosine-protein kinase SOBIR1</fullName>
    </submittedName>
</protein>
<comment type="caution">
    <text evidence="1">The sequence shown here is derived from an EMBL/GenBank/DDBJ whole genome shotgun (WGS) entry which is preliminary data.</text>
</comment>
<gene>
    <name evidence="1" type="ORF">LOK49_LG04G02193</name>
</gene>
<sequence>MAIIDGEQIEGRDLAGASRTRGGAPSQVIVRASHEPRHNGDGVLHHRPPPPPTTTVVLPNLVMTSEEEDPNRAIDPRLMGNGEEDKMLLVLKIACFCTLDNPKQRPNSKEVRCMLSQIKN</sequence>
<proteinExistence type="predicted"/>
<organism evidence="1 2">
    <name type="scientific">Camellia lanceoleosa</name>
    <dbReference type="NCBI Taxonomy" id="1840588"/>
    <lineage>
        <taxon>Eukaryota</taxon>
        <taxon>Viridiplantae</taxon>
        <taxon>Streptophyta</taxon>
        <taxon>Embryophyta</taxon>
        <taxon>Tracheophyta</taxon>
        <taxon>Spermatophyta</taxon>
        <taxon>Magnoliopsida</taxon>
        <taxon>eudicotyledons</taxon>
        <taxon>Gunneridae</taxon>
        <taxon>Pentapetalae</taxon>
        <taxon>asterids</taxon>
        <taxon>Ericales</taxon>
        <taxon>Theaceae</taxon>
        <taxon>Camellia</taxon>
    </lineage>
</organism>
<dbReference type="EMBL" id="CM045759">
    <property type="protein sequence ID" value="KAI8020543.1"/>
    <property type="molecule type" value="Genomic_DNA"/>
</dbReference>
<dbReference type="Proteomes" id="UP001060215">
    <property type="component" value="Chromosome 2"/>
</dbReference>